<comment type="pathway">
    <text evidence="3">Glycan metabolism; chondroitin sulfate biosynthesis.</text>
</comment>
<keyword evidence="14" id="KW-0333">Golgi apparatus</keyword>
<dbReference type="CDD" id="cd00161">
    <property type="entry name" value="beta-trefoil_Ricin-like"/>
    <property type="match status" value="1"/>
</dbReference>
<dbReference type="AlphaFoldDB" id="A0ABD3MA07"/>
<feature type="compositionally biased region" description="Acidic residues" evidence="20">
    <location>
        <begin position="273"/>
        <end position="284"/>
    </location>
</feature>
<dbReference type="GO" id="GO:0005789">
    <property type="term" value="C:endoplasmic reticulum membrane"/>
    <property type="evidence" value="ECO:0007669"/>
    <property type="project" value="UniProtKB-SubCell"/>
</dbReference>
<reference evidence="22 23" key="1">
    <citation type="submission" date="2024-10" db="EMBL/GenBank/DDBJ databases">
        <title>Updated reference genomes for cyclostephanoid diatoms.</title>
        <authorList>
            <person name="Roberts W.R."/>
            <person name="Alverson A.J."/>
        </authorList>
    </citation>
    <scope>NUCLEOTIDE SEQUENCE [LARGE SCALE GENOMIC DNA]</scope>
    <source>
        <strain evidence="22 23">AJA232-27</strain>
    </source>
</reference>
<dbReference type="InterPro" id="IPR003406">
    <property type="entry name" value="Glyco_trans_14"/>
</dbReference>
<evidence type="ECO:0000313" key="22">
    <source>
        <dbReference type="EMBL" id="KAL3760442.1"/>
    </source>
</evidence>
<evidence type="ECO:0000256" key="3">
    <source>
        <dbReference type="ARBA" id="ARBA00004840"/>
    </source>
</evidence>
<dbReference type="SUPFAM" id="SSF50370">
    <property type="entry name" value="Ricin B-like lectins"/>
    <property type="match status" value="1"/>
</dbReference>
<dbReference type="PANTHER" id="PTHR46025">
    <property type="entry name" value="XYLOSYLTRANSFERASE OXT"/>
    <property type="match status" value="1"/>
</dbReference>
<feature type="compositionally biased region" description="Low complexity" evidence="20">
    <location>
        <begin position="191"/>
        <end position="225"/>
    </location>
</feature>
<accession>A0ABD3MA07</accession>
<evidence type="ECO:0000256" key="19">
    <source>
        <dbReference type="ARBA" id="ARBA00047847"/>
    </source>
</evidence>
<dbReference type="EC" id="2.4.2.26" evidence="6"/>
<evidence type="ECO:0000256" key="6">
    <source>
        <dbReference type="ARBA" id="ARBA00011972"/>
    </source>
</evidence>
<dbReference type="InterPro" id="IPR035992">
    <property type="entry name" value="Ricin_B-like_lectins"/>
</dbReference>
<comment type="similarity">
    <text evidence="5">Belongs to the glycosyltransferase 14 family. XylT subfamily.</text>
</comment>
<evidence type="ECO:0000256" key="12">
    <source>
        <dbReference type="ARBA" id="ARBA00022968"/>
    </source>
</evidence>
<dbReference type="EMBL" id="JALLBG020000186">
    <property type="protein sequence ID" value="KAL3760442.1"/>
    <property type="molecule type" value="Genomic_DNA"/>
</dbReference>
<dbReference type="GO" id="GO:0000139">
    <property type="term" value="C:Golgi membrane"/>
    <property type="evidence" value="ECO:0007669"/>
    <property type="project" value="UniProtKB-SubCell"/>
</dbReference>
<evidence type="ECO:0000256" key="16">
    <source>
        <dbReference type="ARBA" id="ARBA00023157"/>
    </source>
</evidence>
<evidence type="ECO:0000256" key="20">
    <source>
        <dbReference type="SAM" id="MobiDB-lite"/>
    </source>
</evidence>
<dbReference type="PANTHER" id="PTHR46025:SF3">
    <property type="entry name" value="XYLOSYLTRANSFERASE OXT"/>
    <property type="match status" value="1"/>
</dbReference>
<keyword evidence="13" id="KW-1133">Transmembrane helix</keyword>
<dbReference type="GO" id="GO:0030158">
    <property type="term" value="F:protein xylosyltransferase activity"/>
    <property type="evidence" value="ECO:0007669"/>
    <property type="project" value="UniProtKB-EC"/>
</dbReference>
<evidence type="ECO:0000256" key="5">
    <source>
        <dbReference type="ARBA" id="ARBA00010195"/>
    </source>
</evidence>
<comment type="caution">
    <text evidence="22">The sequence shown here is derived from an EMBL/GenBank/DDBJ whole genome shotgun (WGS) entry which is preliminary data.</text>
</comment>
<feature type="signal peptide" evidence="21">
    <location>
        <begin position="1"/>
        <end position="30"/>
    </location>
</feature>
<evidence type="ECO:0000256" key="1">
    <source>
        <dbReference type="ARBA" id="ARBA00004323"/>
    </source>
</evidence>
<keyword evidence="21" id="KW-0732">Signal</keyword>
<evidence type="ECO:0000256" key="2">
    <source>
        <dbReference type="ARBA" id="ARBA00004648"/>
    </source>
</evidence>
<dbReference type="GO" id="GO:0030166">
    <property type="term" value="P:proteoglycan biosynthetic process"/>
    <property type="evidence" value="ECO:0007669"/>
    <property type="project" value="UniProtKB-ARBA"/>
</dbReference>
<evidence type="ECO:0000256" key="7">
    <source>
        <dbReference type="ARBA" id="ARBA00022676"/>
    </source>
</evidence>
<keyword evidence="23" id="KW-1185">Reference proteome</keyword>
<keyword evidence="12" id="KW-0735">Signal-anchor</keyword>
<dbReference type="Proteomes" id="UP001530293">
    <property type="component" value="Unassembled WGS sequence"/>
</dbReference>
<evidence type="ECO:0000256" key="14">
    <source>
        <dbReference type="ARBA" id="ARBA00023034"/>
    </source>
</evidence>
<evidence type="ECO:0000256" key="18">
    <source>
        <dbReference type="ARBA" id="ARBA00042865"/>
    </source>
</evidence>
<comment type="pathway">
    <text evidence="4">Glycan metabolism; heparan sulfate biosynthesis.</text>
</comment>
<sequence length="1050" mass="118519">MKIMAPRTRPSLHSLALALLLLLLPILTEGVFGLFGNAKPSTDAAADGNEHAANADAAKHHRRHNINITAASFAKAKKLLEMKNINRGAEGTVVKALDRGPPLKDKLPEDGDDEVWGDDHWYEGEEDLVYEEKQLLEQQQQQQQQQTTVETAKDKVESEIENEKKEEVKTATAAATVPTTVVGNLATATKPKPATTATTTTTTTAAATATTTTPKQQPKAAATKTTKAKPKRKYVPRVWETNDRAVMKIIDKDAYPNIEIGPDGKIKHHQHNEEDDEDSSDDEEEAKKAVNDHTKYLALPNLANLSPDDAARQILSPDNGISHPLEQRLSTMFQKAKTHECRVKIAEHMALFVNGLAEETKFPFEDFYFPNTCEAMARYADWENLPSGVTIQQVQYRVYKPPKDTVPEGTYLENVNELQLLYVILTHDQPESTIRLIESLYVPDVTRYVIHVDGKEAADPTYHRLVEYAAEMNDIAIHTHGKEEYIRIVPNENRVRVNWGGFTMVKATLMALRTVFGLDYYDKHPGVPGKDAHDNPHAFTFHKLVHLASTTYPLASNTEIRETLASHPLDANFLHMILRPNNPSPSVWNYFVECDDALHRIYRIPPLMFERGHGIDIYTSSQWFIISREFAWYLASPPNESFVEYYLKYIEHVVVADEAFFGTVIRNTHFCATLHNDNFLHLQFDRWENEATGGRDQRKCIMRNPNHCGRSPTTLTVDYLPVLELSGDLFARKFDDNVEPLIKDYIDLRRQKDEERLKREAELTKDSNGTEVELPLEEWEFQGEGVLIVAKETLQDDIPLCLGLAKEGNAVGLQPCFKDDVPPTLSQGWETGAVIIEEIEGYNRWDIGPCSSDGELKRNATGELEMVPGIYSAKGPSCGIKIGDGPRRGRCLDVESERTQPGGYLNVYPCSTKWHQLFSFGNGTIAPRGAIHASLPLHMARQLEKKEKVVHPHLCLGVFGRGDADESAWIEDEDEDEPWDPWEYDNVERYPNGRKSLQLWSGHQLQSTPCSNVGGVIEWYYVPFIVEEYEEDEKTEVEGENAGEESEEEL</sequence>
<dbReference type="GO" id="GO:0046872">
    <property type="term" value="F:metal ion binding"/>
    <property type="evidence" value="ECO:0007669"/>
    <property type="project" value="UniProtKB-KW"/>
</dbReference>
<protein>
    <recommendedName>
        <fullName evidence="6">protein xylosyltransferase</fullName>
        <ecNumber evidence="6">2.4.2.26</ecNumber>
    </recommendedName>
    <alternativeName>
        <fullName evidence="18">Peptide O-xylosyltransferase</fullName>
    </alternativeName>
</protein>
<gene>
    <name evidence="22" type="ORF">ACHAWU_005977</name>
</gene>
<evidence type="ECO:0000256" key="9">
    <source>
        <dbReference type="ARBA" id="ARBA00022692"/>
    </source>
</evidence>
<comment type="catalytic activity">
    <reaction evidence="19">
        <text>UDP-alpha-D-xylose + L-seryl-[protein] = 3-O-(beta-D-xylosyl)-L-seryl-[protein] + UDP + H(+)</text>
        <dbReference type="Rhea" id="RHEA:50192"/>
        <dbReference type="Rhea" id="RHEA-COMP:9863"/>
        <dbReference type="Rhea" id="RHEA-COMP:12567"/>
        <dbReference type="ChEBI" id="CHEBI:15378"/>
        <dbReference type="ChEBI" id="CHEBI:29999"/>
        <dbReference type="ChEBI" id="CHEBI:57632"/>
        <dbReference type="ChEBI" id="CHEBI:58223"/>
        <dbReference type="ChEBI" id="CHEBI:132085"/>
        <dbReference type="EC" id="2.4.2.26"/>
    </reaction>
</comment>
<keyword evidence="11" id="KW-0256">Endoplasmic reticulum</keyword>
<evidence type="ECO:0000256" key="11">
    <source>
        <dbReference type="ARBA" id="ARBA00022824"/>
    </source>
</evidence>
<evidence type="ECO:0000256" key="8">
    <source>
        <dbReference type="ARBA" id="ARBA00022679"/>
    </source>
</evidence>
<evidence type="ECO:0000256" key="17">
    <source>
        <dbReference type="ARBA" id="ARBA00023180"/>
    </source>
</evidence>
<keyword evidence="16" id="KW-1015">Disulfide bond</keyword>
<keyword evidence="10" id="KW-0479">Metal-binding</keyword>
<keyword evidence="8" id="KW-0808">Transferase</keyword>
<keyword evidence="9" id="KW-0812">Transmembrane</keyword>
<comment type="subcellular location">
    <subcellularLocation>
        <location evidence="2">Endoplasmic reticulum membrane</location>
        <topology evidence="2">Single-pass type II membrane protein</topology>
    </subcellularLocation>
    <subcellularLocation>
        <location evidence="1">Golgi apparatus membrane</location>
        <topology evidence="1">Single-pass type II membrane protein</topology>
    </subcellularLocation>
</comment>
<proteinExistence type="inferred from homology"/>
<keyword evidence="17" id="KW-0325">Glycoprotein</keyword>
<evidence type="ECO:0000256" key="10">
    <source>
        <dbReference type="ARBA" id="ARBA00022723"/>
    </source>
</evidence>
<organism evidence="22 23">
    <name type="scientific">Discostella pseudostelligera</name>
    <dbReference type="NCBI Taxonomy" id="259834"/>
    <lineage>
        <taxon>Eukaryota</taxon>
        <taxon>Sar</taxon>
        <taxon>Stramenopiles</taxon>
        <taxon>Ochrophyta</taxon>
        <taxon>Bacillariophyta</taxon>
        <taxon>Coscinodiscophyceae</taxon>
        <taxon>Thalassiosirophycidae</taxon>
        <taxon>Stephanodiscales</taxon>
        <taxon>Stephanodiscaceae</taxon>
        <taxon>Discostella</taxon>
    </lineage>
</organism>
<dbReference type="Pfam" id="PF02485">
    <property type="entry name" value="Branch"/>
    <property type="match status" value="1"/>
</dbReference>
<feature type="region of interest" description="Disordered" evidence="20">
    <location>
        <begin position="260"/>
        <end position="288"/>
    </location>
</feature>
<keyword evidence="15" id="KW-0472">Membrane</keyword>
<feature type="region of interest" description="Disordered" evidence="20">
    <location>
        <begin position="191"/>
        <end position="233"/>
    </location>
</feature>
<evidence type="ECO:0000256" key="15">
    <source>
        <dbReference type="ARBA" id="ARBA00023136"/>
    </source>
</evidence>
<keyword evidence="7" id="KW-0328">Glycosyltransferase</keyword>
<evidence type="ECO:0000313" key="23">
    <source>
        <dbReference type="Proteomes" id="UP001530293"/>
    </source>
</evidence>
<dbReference type="Gene3D" id="2.80.10.50">
    <property type="match status" value="1"/>
</dbReference>
<evidence type="ECO:0000256" key="4">
    <source>
        <dbReference type="ARBA" id="ARBA00005093"/>
    </source>
</evidence>
<evidence type="ECO:0000256" key="13">
    <source>
        <dbReference type="ARBA" id="ARBA00022989"/>
    </source>
</evidence>
<feature type="chain" id="PRO_5044779138" description="protein xylosyltransferase" evidence="21">
    <location>
        <begin position="31"/>
        <end position="1050"/>
    </location>
</feature>
<dbReference type="InterPro" id="IPR043538">
    <property type="entry name" value="XYLT"/>
</dbReference>
<name>A0ABD3MA07_9STRA</name>
<feature type="region of interest" description="Disordered" evidence="20">
    <location>
        <begin position="1031"/>
        <end position="1050"/>
    </location>
</feature>
<evidence type="ECO:0000256" key="21">
    <source>
        <dbReference type="SAM" id="SignalP"/>
    </source>
</evidence>